<sequence length="161" mass="16818">MKRLQWILIVVIITIFTSCIKSEPIPEGQSGMYGDSPKGMSRPAGMTADGEGKQRTGSAERKSRAPDEVRDSGAGESGLGNKEEKSVTGKVKMIVGNEATLIITTGDGVETAESYLLPVGMRIGGKDFSSVTAGNTLKITFGTHPDDGSEIITAVSIVGGK</sequence>
<feature type="compositionally biased region" description="Basic and acidic residues" evidence="1">
    <location>
        <begin position="50"/>
        <end position="73"/>
    </location>
</feature>
<dbReference type="EMBL" id="JACRTB010000017">
    <property type="protein sequence ID" value="MBC8576923.1"/>
    <property type="molecule type" value="Genomic_DNA"/>
</dbReference>
<evidence type="ECO:0000313" key="2">
    <source>
        <dbReference type="EMBL" id="MBC8576923.1"/>
    </source>
</evidence>
<feature type="region of interest" description="Disordered" evidence="1">
    <location>
        <begin position="26"/>
        <end position="87"/>
    </location>
</feature>
<evidence type="ECO:0000256" key="1">
    <source>
        <dbReference type="SAM" id="MobiDB-lite"/>
    </source>
</evidence>
<dbReference type="Proteomes" id="UP000658131">
    <property type="component" value="Unassembled WGS sequence"/>
</dbReference>
<proteinExistence type="predicted"/>
<reference evidence="2 3" key="1">
    <citation type="submission" date="2020-08" db="EMBL/GenBank/DDBJ databases">
        <title>Genome public.</title>
        <authorList>
            <person name="Liu C."/>
            <person name="Sun Q."/>
        </authorList>
    </citation>
    <scope>NUCLEOTIDE SEQUENCE [LARGE SCALE GENOMIC DNA]</scope>
    <source>
        <strain evidence="2 3">BX1</strain>
    </source>
</reference>
<accession>A0ABR7NKJ5</accession>
<organism evidence="2 3">
    <name type="scientific">Yanshouia hominis</name>
    <dbReference type="NCBI Taxonomy" id="2763673"/>
    <lineage>
        <taxon>Bacteria</taxon>
        <taxon>Bacillati</taxon>
        <taxon>Bacillota</taxon>
        <taxon>Clostridia</taxon>
        <taxon>Eubacteriales</taxon>
        <taxon>Oscillospiraceae</taxon>
        <taxon>Yanshouia</taxon>
    </lineage>
</organism>
<gene>
    <name evidence="2" type="ORF">H8717_10970</name>
</gene>
<dbReference type="PROSITE" id="PS51257">
    <property type="entry name" value="PROKAR_LIPOPROTEIN"/>
    <property type="match status" value="1"/>
</dbReference>
<protein>
    <recommendedName>
        <fullName evidence="4">Lipoprotein</fullName>
    </recommendedName>
</protein>
<comment type="caution">
    <text evidence="2">The sequence shown here is derived from an EMBL/GenBank/DDBJ whole genome shotgun (WGS) entry which is preliminary data.</text>
</comment>
<dbReference type="RefSeq" id="WP_262400397.1">
    <property type="nucleotide sequence ID" value="NZ_JACRTB010000017.1"/>
</dbReference>
<name>A0ABR7NKJ5_9FIRM</name>
<evidence type="ECO:0000313" key="3">
    <source>
        <dbReference type="Proteomes" id="UP000658131"/>
    </source>
</evidence>
<keyword evidence="3" id="KW-1185">Reference proteome</keyword>
<evidence type="ECO:0008006" key="4">
    <source>
        <dbReference type="Google" id="ProtNLM"/>
    </source>
</evidence>